<evidence type="ECO:0000256" key="1">
    <source>
        <dbReference type="SAM" id="MobiDB-lite"/>
    </source>
</evidence>
<keyword evidence="3" id="KW-1185">Reference proteome</keyword>
<dbReference type="Proteomes" id="UP001249851">
    <property type="component" value="Unassembled WGS sequence"/>
</dbReference>
<protein>
    <submittedName>
        <fullName evidence="2">Uncharacterized protein</fullName>
    </submittedName>
</protein>
<accession>A0AAD9PV05</accession>
<dbReference type="AlphaFoldDB" id="A0AAD9PV05"/>
<evidence type="ECO:0000313" key="3">
    <source>
        <dbReference type="Proteomes" id="UP001249851"/>
    </source>
</evidence>
<feature type="compositionally biased region" description="Basic and acidic residues" evidence="1">
    <location>
        <begin position="118"/>
        <end position="128"/>
    </location>
</feature>
<name>A0AAD9PV05_ACRCE</name>
<dbReference type="EMBL" id="JARQWQ010000127">
    <property type="protein sequence ID" value="KAK2549381.1"/>
    <property type="molecule type" value="Genomic_DNA"/>
</dbReference>
<feature type="region of interest" description="Disordered" evidence="1">
    <location>
        <begin position="118"/>
        <end position="155"/>
    </location>
</feature>
<feature type="compositionally biased region" description="Acidic residues" evidence="1">
    <location>
        <begin position="140"/>
        <end position="150"/>
    </location>
</feature>
<proteinExistence type="predicted"/>
<comment type="caution">
    <text evidence="2">The sequence shown here is derived from an EMBL/GenBank/DDBJ whole genome shotgun (WGS) entry which is preliminary data.</text>
</comment>
<reference evidence="2" key="1">
    <citation type="journal article" date="2023" name="G3 (Bethesda)">
        <title>Whole genome assembly and annotation of the endangered Caribbean coral Acropora cervicornis.</title>
        <authorList>
            <person name="Selwyn J.D."/>
            <person name="Vollmer S.V."/>
        </authorList>
    </citation>
    <scope>NUCLEOTIDE SEQUENCE</scope>
    <source>
        <strain evidence="2">K2</strain>
    </source>
</reference>
<sequence length="726" mass="83172">MACARREFEIPPSLCFCTASQEAININSKSKGHVHCPCEMCSGEPVYPTTAWRHIQRSKKAKVANEIQDEIDCYSLAEPTEESGDNFEENAVYACGFHSEDASEEFCNFAENERERNSELSIGDHSDVDSMLNETGSNVDGDESESEREDEGAHGDDINKFVCDAILHAVEMKDQMSCSIQNFEDLLQWGKELYLKNNNIADNATTKWPSNWEEVCSLLENFGYSNPKLYWVCLDSSHPCLYAVLENKEDCCPHCGKHASIPYYYLSVTNKVKRWCSSSSMCKKMTAHWEQRDHWLPPDKKEGWVFGLKQEFWDGKRFSELSYFWNPDQEWVLPVRCPQMGCKSIISAHEILESPRVAGGPDECVIECRGCYHTFNYTIRKTCGDPRNISHDAHWDGWQPFSSSLRGCGAIEITIATMSKVERCKAEEVYVVGFVPSHMLPNKRPIYLDPFLDPFVADIEDGFINGIQVNYKTATCGKPAGITTLRHLVLCFSGDHCGLCEVGQLTKMGKSGCRRCKPESVYIPETNHYYCPNFRKQARFPAEKKSIIDNLELLYKIASEERTSVRQHLSKESGYTGLSILHRLYHLYGFLYDRDLVYDEMHTVHLNLVKNALKNLKENEENEGDWATADKQLNDFPWTPEFKCSRIPKGIEKRLGYWKADDFIKFAFPASEMVLSGLLSLDQQKEWLCIARMVEFLQNHARHGWTESDADAFQEMAFRYAILLED</sequence>
<reference evidence="2" key="2">
    <citation type="journal article" date="2023" name="Science">
        <title>Genomic signatures of disease resistance in endangered staghorn corals.</title>
        <authorList>
            <person name="Vollmer S.V."/>
            <person name="Selwyn J.D."/>
            <person name="Despard B.A."/>
            <person name="Roesel C.L."/>
        </authorList>
    </citation>
    <scope>NUCLEOTIDE SEQUENCE</scope>
    <source>
        <strain evidence="2">K2</strain>
    </source>
</reference>
<gene>
    <name evidence="2" type="ORF">P5673_030206</name>
</gene>
<organism evidence="2 3">
    <name type="scientific">Acropora cervicornis</name>
    <name type="common">Staghorn coral</name>
    <dbReference type="NCBI Taxonomy" id="6130"/>
    <lineage>
        <taxon>Eukaryota</taxon>
        <taxon>Metazoa</taxon>
        <taxon>Cnidaria</taxon>
        <taxon>Anthozoa</taxon>
        <taxon>Hexacorallia</taxon>
        <taxon>Scleractinia</taxon>
        <taxon>Astrocoeniina</taxon>
        <taxon>Acroporidae</taxon>
        <taxon>Acropora</taxon>
    </lineage>
</organism>
<evidence type="ECO:0000313" key="2">
    <source>
        <dbReference type="EMBL" id="KAK2549381.1"/>
    </source>
</evidence>